<dbReference type="SMART" id="SM00382">
    <property type="entry name" value="AAA"/>
    <property type="match status" value="1"/>
</dbReference>
<dbReference type="InterPro" id="IPR003959">
    <property type="entry name" value="ATPase_AAA_core"/>
</dbReference>
<name>A0ABM3QU36_SPIOL</name>
<dbReference type="PANTHER" id="PTHR23077:SF27">
    <property type="entry name" value="ATPASE FAMILY GENE 2 PROTEIN HOMOLOG A"/>
    <property type="match status" value="1"/>
</dbReference>
<feature type="domain" description="AAA+ ATPase" evidence="4">
    <location>
        <begin position="19"/>
        <end position="147"/>
    </location>
</feature>
<reference evidence="6 7" key="2">
    <citation type="submission" date="2025-05" db="UniProtKB">
        <authorList>
            <consortium name="RefSeq"/>
        </authorList>
    </citation>
    <scope>IDENTIFICATION</scope>
    <source>
        <tissue evidence="6 7">Leaf</tissue>
    </source>
</reference>
<dbReference type="InterPro" id="IPR027417">
    <property type="entry name" value="P-loop_NTPase"/>
</dbReference>
<proteinExistence type="inferred from homology"/>
<organism evidence="5 7">
    <name type="scientific">Spinacia oleracea</name>
    <name type="common">Spinach</name>
    <dbReference type="NCBI Taxonomy" id="3562"/>
    <lineage>
        <taxon>Eukaryota</taxon>
        <taxon>Viridiplantae</taxon>
        <taxon>Streptophyta</taxon>
        <taxon>Embryophyta</taxon>
        <taxon>Tracheophyta</taxon>
        <taxon>Spermatophyta</taxon>
        <taxon>Magnoliopsida</taxon>
        <taxon>eudicotyledons</taxon>
        <taxon>Gunneridae</taxon>
        <taxon>Pentapetalae</taxon>
        <taxon>Caryophyllales</taxon>
        <taxon>Chenopodiaceae</taxon>
        <taxon>Chenopodioideae</taxon>
        <taxon>Anserineae</taxon>
        <taxon>Spinacia</taxon>
    </lineage>
</organism>
<protein>
    <submittedName>
        <fullName evidence="6 7">Calmodulin-interacting protein 111</fullName>
    </submittedName>
</protein>
<keyword evidence="5" id="KW-1185">Reference proteome</keyword>
<dbReference type="InterPro" id="IPR003960">
    <property type="entry name" value="ATPase_AAA_CS"/>
</dbReference>
<dbReference type="RefSeq" id="XP_056686870.1">
    <property type="nucleotide sequence ID" value="XM_056830892.1"/>
</dbReference>
<evidence type="ECO:0000256" key="3">
    <source>
        <dbReference type="RuleBase" id="RU003651"/>
    </source>
</evidence>
<evidence type="ECO:0000313" key="5">
    <source>
        <dbReference type="Proteomes" id="UP000813463"/>
    </source>
</evidence>
<evidence type="ECO:0000256" key="1">
    <source>
        <dbReference type="ARBA" id="ARBA00022741"/>
    </source>
</evidence>
<dbReference type="Gene3D" id="3.40.50.300">
    <property type="entry name" value="P-loop containing nucleotide triphosphate hydrolases"/>
    <property type="match status" value="1"/>
</dbReference>
<dbReference type="PROSITE" id="PS00674">
    <property type="entry name" value="AAA"/>
    <property type="match status" value="1"/>
</dbReference>
<dbReference type="InterPro" id="IPR003593">
    <property type="entry name" value="AAA+_ATPase"/>
</dbReference>
<gene>
    <name evidence="6 7" type="primary">LOC110787481</name>
</gene>
<sequence length="147" mass="16048">MSSFPEHPRETDNQEHAHQQECCCLVPPGCSKTLMAHAVASEAGLNFLAVKGPKLFSKWVGESEKAVRSLFAKARANVPSVIFFDEIDSLVVIRGKEIDGVSVADRVMSQLLVELDGLHGRVNVTVIAATNRPDKIDPALLRPGRFD</sequence>
<dbReference type="SUPFAM" id="SSF52540">
    <property type="entry name" value="P-loop containing nucleoside triphosphate hydrolases"/>
    <property type="match status" value="1"/>
</dbReference>
<reference evidence="5" key="1">
    <citation type="journal article" date="2021" name="Nat. Commun.">
        <title>Genomic analyses provide insights into spinach domestication and the genetic basis of agronomic traits.</title>
        <authorList>
            <person name="Cai X."/>
            <person name="Sun X."/>
            <person name="Xu C."/>
            <person name="Sun H."/>
            <person name="Wang X."/>
            <person name="Ge C."/>
            <person name="Zhang Z."/>
            <person name="Wang Q."/>
            <person name="Fei Z."/>
            <person name="Jiao C."/>
            <person name="Wang Q."/>
        </authorList>
    </citation>
    <scope>NUCLEOTIDE SEQUENCE [LARGE SCALE GENOMIC DNA]</scope>
    <source>
        <strain evidence="5">cv. Varoflay</strain>
    </source>
</reference>
<dbReference type="Pfam" id="PF00004">
    <property type="entry name" value="AAA"/>
    <property type="match status" value="1"/>
</dbReference>
<dbReference type="PANTHER" id="PTHR23077">
    <property type="entry name" value="AAA-FAMILY ATPASE"/>
    <property type="match status" value="1"/>
</dbReference>
<dbReference type="RefSeq" id="XP_056686869.1">
    <property type="nucleotide sequence ID" value="XM_056830891.1"/>
</dbReference>
<accession>A0ABM3QU36</accession>
<evidence type="ECO:0000259" key="4">
    <source>
        <dbReference type="SMART" id="SM00382"/>
    </source>
</evidence>
<evidence type="ECO:0000313" key="7">
    <source>
        <dbReference type="RefSeq" id="XP_056686870.1"/>
    </source>
</evidence>
<keyword evidence="1 3" id="KW-0547">Nucleotide-binding</keyword>
<evidence type="ECO:0000313" key="6">
    <source>
        <dbReference type="RefSeq" id="XP_056686869.1"/>
    </source>
</evidence>
<dbReference type="InterPro" id="IPR050168">
    <property type="entry name" value="AAA_ATPase_domain"/>
</dbReference>
<comment type="similarity">
    <text evidence="3">Belongs to the AAA ATPase family.</text>
</comment>
<evidence type="ECO:0000256" key="2">
    <source>
        <dbReference type="ARBA" id="ARBA00022840"/>
    </source>
</evidence>
<dbReference type="GeneID" id="110787481"/>
<keyword evidence="2 3" id="KW-0067">ATP-binding</keyword>
<dbReference type="Proteomes" id="UP000813463">
    <property type="component" value="Chromosome 6"/>
</dbReference>